<dbReference type="Proteomes" id="UP000075304">
    <property type="component" value="Unassembled WGS sequence"/>
</dbReference>
<reference evidence="3 4" key="1">
    <citation type="submission" date="2016-01" db="EMBL/GenBank/DDBJ databases">
        <title>Genome Sequences of Twelve Sporeforming Bacillus Species Isolated from Foods.</title>
        <authorList>
            <person name="Berendsen E.M."/>
            <person name="Wells-Bennik M.H."/>
            <person name="Krawcyk A.O."/>
            <person name="De Jong A."/>
            <person name="Holsappel S."/>
            <person name="Eijlander R.T."/>
            <person name="Kuipers O.P."/>
        </authorList>
    </citation>
    <scope>NUCLEOTIDE SEQUENCE [LARGE SCALE GENOMIC DNA]</scope>
    <source>
        <strain evidence="3 4">B4099</strain>
    </source>
</reference>
<evidence type="ECO:0000313" key="4">
    <source>
        <dbReference type="Proteomes" id="UP000075304"/>
    </source>
</evidence>
<dbReference type="Gene3D" id="3.50.50.60">
    <property type="entry name" value="FAD/NAD(P)-binding domain"/>
    <property type="match status" value="1"/>
</dbReference>
<dbReference type="GO" id="GO:0008115">
    <property type="term" value="F:sarcosine oxidase activity"/>
    <property type="evidence" value="ECO:0007669"/>
    <property type="project" value="UniProtKB-EC"/>
</dbReference>
<accession>A0A150KB25</accession>
<dbReference type="AlphaFoldDB" id="A0A150KB25"/>
<feature type="domain" description="FAD dependent oxidoreductase" evidence="2">
    <location>
        <begin position="6"/>
        <end position="357"/>
    </location>
</feature>
<sequence length="435" mass="48695">MKNKADVIIVGGGIIGSSVAYHLLADGFTGRIIVFEKDPSYAYASTPRSAGGIRQLFTTGINIKMSRYSLKAYQNFTRNMAIGNETFEIDLKQRGYLFLAAEKMRPLFEKQLKLQHQNGVLSEWLGKTELVALIPELITRDLAGGLYCAESGYLDPYTAMQGFIKNAKHLGAEYIYEEADCFLAEEGRIKGVRLKDGRAFFAPVVVNCAGAWASGLSSKAGLSLPIIPVPRRIFMFDVEKPLAKPLPLTMDPTGVYFRHEGRKIIAGYGEEEKPAIDFSWKRSEFEEQIWPVLAQRIPNFEKVKVERGWAGLYDYNTADHNAIIGEHPEMKGYFAAFGFSGHGMQQAPAVGKGLSELIRTGKYETIDLTPLRSNGLRKTTLLQKMPFIKRASSVFAKFSKPHVIVIITEREGIQWRNITMLLSLVPVQWEWQPAA</sequence>
<dbReference type="PANTHER" id="PTHR13847:SF287">
    <property type="entry name" value="FAD-DEPENDENT OXIDOREDUCTASE DOMAIN-CONTAINING PROTEIN 1"/>
    <property type="match status" value="1"/>
</dbReference>
<dbReference type="SUPFAM" id="SSF51905">
    <property type="entry name" value="FAD/NAD(P)-binding domain"/>
    <property type="match status" value="1"/>
</dbReference>
<evidence type="ECO:0000256" key="1">
    <source>
        <dbReference type="ARBA" id="ARBA00023002"/>
    </source>
</evidence>
<comment type="caution">
    <text evidence="3">The sequence shown here is derived from an EMBL/GenBank/DDBJ whole genome shotgun (WGS) entry which is preliminary data.</text>
</comment>
<name>A0A150KB25_HEYCO</name>
<dbReference type="EC" id="1.5.3.1" evidence="3"/>
<organism evidence="3 4">
    <name type="scientific">Heyndrickxia coagulans</name>
    <name type="common">Weizmannia coagulans</name>
    <dbReference type="NCBI Taxonomy" id="1398"/>
    <lineage>
        <taxon>Bacteria</taxon>
        <taxon>Bacillati</taxon>
        <taxon>Bacillota</taxon>
        <taxon>Bacilli</taxon>
        <taxon>Bacillales</taxon>
        <taxon>Bacillaceae</taxon>
        <taxon>Heyndrickxia</taxon>
    </lineage>
</organism>
<dbReference type="PATRIC" id="fig|1398.25.peg.3809"/>
<keyword evidence="1 3" id="KW-0560">Oxidoreductase</keyword>
<dbReference type="PANTHER" id="PTHR13847">
    <property type="entry name" value="SARCOSINE DEHYDROGENASE-RELATED"/>
    <property type="match status" value="1"/>
</dbReference>
<dbReference type="InterPro" id="IPR036188">
    <property type="entry name" value="FAD/NAD-bd_sf"/>
</dbReference>
<dbReference type="GO" id="GO:0032981">
    <property type="term" value="P:mitochondrial respiratory chain complex I assembly"/>
    <property type="evidence" value="ECO:0007669"/>
    <property type="project" value="TreeGrafter"/>
</dbReference>
<gene>
    <name evidence="3" type="ORF">B4099_2495</name>
</gene>
<dbReference type="EMBL" id="LQYI01000077">
    <property type="protein sequence ID" value="KYC66752.1"/>
    <property type="molecule type" value="Genomic_DNA"/>
</dbReference>
<evidence type="ECO:0000313" key="3">
    <source>
        <dbReference type="EMBL" id="KYC66752.1"/>
    </source>
</evidence>
<evidence type="ECO:0000259" key="2">
    <source>
        <dbReference type="Pfam" id="PF01266"/>
    </source>
</evidence>
<protein>
    <submittedName>
        <fullName evidence="3">Sarcosine oxidase beta subunit</fullName>
        <ecNumber evidence="3">1.5.3.1</ecNumber>
    </submittedName>
</protein>
<proteinExistence type="predicted"/>
<dbReference type="Pfam" id="PF01266">
    <property type="entry name" value="DAO"/>
    <property type="match status" value="1"/>
</dbReference>
<dbReference type="GO" id="GO:0005737">
    <property type="term" value="C:cytoplasm"/>
    <property type="evidence" value="ECO:0007669"/>
    <property type="project" value="TreeGrafter"/>
</dbReference>
<dbReference type="Gene3D" id="3.30.9.10">
    <property type="entry name" value="D-Amino Acid Oxidase, subunit A, domain 2"/>
    <property type="match status" value="1"/>
</dbReference>
<dbReference type="InterPro" id="IPR006076">
    <property type="entry name" value="FAD-dep_OxRdtase"/>
</dbReference>